<evidence type="ECO:0000313" key="3">
    <source>
        <dbReference type="EMBL" id="CAF9924786.1"/>
    </source>
</evidence>
<gene>
    <name evidence="3" type="ORF">GOMPHAMPRED_003708</name>
</gene>
<proteinExistence type="predicted"/>
<dbReference type="PANTHER" id="PTHR47435">
    <property type="entry name" value="KELCH REPEAT PROTEIN (AFU_ORTHOLOGUE AFUA_5G12780)"/>
    <property type="match status" value="1"/>
</dbReference>
<keyword evidence="1" id="KW-0677">Repeat</keyword>
<organism evidence="3 4">
    <name type="scientific">Gomphillus americanus</name>
    <dbReference type="NCBI Taxonomy" id="1940652"/>
    <lineage>
        <taxon>Eukaryota</taxon>
        <taxon>Fungi</taxon>
        <taxon>Dikarya</taxon>
        <taxon>Ascomycota</taxon>
        <taxon>Pezizomycotina</taxon>
        <taxon>Lecanoromycetes</taxon>
        <taxon>OSLEUM clade</taxon>
        <taxon>Ostropomycetidae</taxon>
        <taxon>Ostropales</taxon>
        <taxon>Graphidaceae</taxon>
        <taxon>Gomphilloideae</taxon>
        <taxon>Gomphillus</taxon>
    </lineage>
</organism>
<sequence>MEGGAIAAAYTAETVAEGAVVGTVAMAQSTLPISAIWTKVSPVELPRSSHSVCVITGRAYIFGGEIEPRNPVDNDMHVVTLPSGTAEGDYRKIVARGDSVPDSRVGHTGVSIGNKVYIFGGRGGPNMKALEEKGRVWCFDTISNEWSALDPADGSQYPEARSFHSSTATEHPLPRATEYGTKLEDHYGTILIHGGCLAQGRTADIWSFDVKARFWSKLPDAPGPARGGTALAISRSRLYRFGGFDGEKEIGGQIDFIDLAKDVFDDKGGRGEYSVTLKSGKWDSISIPPGHGPEPRSVAGLHPITTGQGRNYLVLVLGEKTPSSSGHESAGEFFDDVWAFQVRPDGNTGASWKDAVRMLVGAKSSEDTWAQVKIPEASMEQGLHPSPGPRGWIASAGCGDVDAESILVWGGINGDNKRLADGWMLTFNPE</sequence>
<comment type="caution">
    <text evidence="3">The sequence shown here is derived from an EMBL/GenBank/DDBJ whole genome shotgun (WGS) entry which is preliminary data.</text>
</comment>
<evidence type="ECO:0000256" key="1">
    <source>
        <dbReference type="ARBA" id="ARBA00022737"/>
    </source>
</evidence>
<dbReference type="Pfam" id="PF24681">
    <property type="entry name" value="Kelch_KLHDC2_KLHL20_DRC7"/>
    <property type="match status" value="1"/>
</dbReference>
<reference evidence="3" key="1">
    <citation type="submission" date="2021-03" db="EMBL/GenBank/DDBJ databases">
        <authorList>
            <person name="Tagirdzhanova G."/>
        </authorList>
    </citation>
    <scope>NUCLEOTIDE SEQUENCE</scope>
</reference>
<name>A0A8H3FPD9_9LECA</name>
<dbReference type="Proteomes" id="UP000664169">
    <property type="component" value="Unassembled WGS sequence"/>
</dbReference>
<dbReference type="PANTHER" id="PTHR47435:SF4">
    <property type="entry name" value="KELCH REPEAT PROTEIN (AFU_ORTHOLOGUE AFUA_5G12780)"/>
    <property type="match status" value="1"/>
</dbReference>
<dbReference type="InterPro" id="IPR015915">
    <property type="entry name" value="Kelch-typ_b-propeller"/>
</dbReference>
<dbReference type="SUPFAM" id="SSF117281">
    <property type="entry name" value="Kelch motif"/>
    <property type="match status" value="1"/>
</dbReference>
<protein>
    <recommendedName>
        <fullName evidence="5">Galactose oxidase</fullName>
    </recommendedName>
</protein>
<dbReference type="GO" id="GO:0019760">
    <property type="term" value="P:glucosinolate metabolic process"/>
    <property type="evidence" value="ECO:0007669"/>
    <property type="project" value="UniProtKB-ARBA"/>
</dbReference>
<evidence type="ECO:0000256" key="2">
    <source>
        <dbReference type="ARBA" id="ARBA00023004"/>
    </source>
</evidence>
<accession>A0A8H3FPD9</accession>
<evidence type="ECO:0000313" key="4">
    <source>
        <dbReference type="Proteomes" id="UP000664169"/>
    </source>
</evidence>
<evidence type="ECO:0008006" key="5">
    <source>
        <dbReference type="Google" id="ProtNLM"/>
    </source>
</evidence>
<keyword evidence="2" id="KW-0408">Iron</keyword>
<dbReference type="AlphaFoldDB" id="A0A8H3FPD9"/>
<dbReference type="OrthoDB" id="10250130at2759"/>
<dbReference type="Gene3D" id="2.120.10.80">
    <property type="entry name" value="Kelch-type beta propeller"/>
    <property type="match status" value="2"/>
</dbReference>
<dbReference type="EMBL" id="CAJPDQ010000022">
    <property type="protein sequence ID" value="CAF9924786.1"/>
    <property type="molecule type" value="Genomic_DNA"/>
</dbReference>
<keyword evidence="4" id="KW-1185">Reference proteome</keyword>